<dbReference type="Pfam" id="PF07859">
    <property type="entry name" value="Abhydrolase_3"/>
    <property type="match status" value="1"/>
</dbReference>
<evidence type="ECO:0000313" key="6">
    <source>
        <dbReference type="EMBL" id="EXV03374.1"/>
    </source>
</evidence>
<keyword evidence="2 6" id="KW-0378">Hydrolase</keyword>
<dbReference type="Gene3D" id="3.40.50.1820">
    <property type="entry name" value="alpha/beta hydrolase"/>
    <property type="match status" value="1"/>
</dbReference>
<sequence length="440" mass="49608">MILGPVSLLDCVVAGIIIAPQMLFTVGPLVTLTVIIRILPFLCEFRHRSSQLCVSLVCLRSDHVQQKVFKLPFHFLARYVKPRYAQPWFIAESTVFEDMVIRIVRYGFMNLPVRAARVLFSKQFAYPFLKWRMFRSGHFSFPAHLQETVIEQGNTSTAGLWIKHDPEQEPDVVVYYIHGGGFALGSCYFYLEFLLSMHHLLLKSGFESPAIFALEYSLAPEETHPTQVNQAVLGYRHVLEDVKDASKVCIAGDSAGGTLTLSLLLELGKKTNEFQLNGATTLAVPKLAVLISPWITLVSNIHYPSEVDYLERDTLWKYGKAYRGSAVHDPIASPGLCEDGDLWTAVSPQRGYFIVYGEEETLAPDAEAFVRHQRRNKIEVDAMEFKGGIHAWPVASLMLSGTWDRRLQGLESIVGHVRQKFMNDIVTRKKNTISDIEASD</sequence>
<dbReference type="InterPro" id="IPR033140">
    <property type="entry name" value="Lipase_GDXG_put_SER_AS"/>
</dbReference>
<evidence type="ECO:0000313" key="7">
    <source>
        <dbReference type="Proteomes" id="UP000030151"/>
    </source>
</evidence>
<accession>A0A0A1UZM9</accession>
<dbReference type="InterPro" id="IPR013094">
    <property type="entry name" value="AB_hydrolase_3"/>
</dbReference>
<evidence type="ECO:0000259" key="5">
    <source>
        <dbReference type="Pfam" id="PF07859"/>
    </source>
</evidence>
<feature type="domain" description="Alpha/beta hydrolase fold-3" evidence="5">
    <location>
        <begin position="174"/>
        <end position="392"/>
    </location>
</feature>
<dbReference type="HOGENOM" id="CLU_047269_1_0_1"/>
<comment type="similarity">
    <text evidence="1">Belongs to the 'GDXG' lipolytic enzyme family.</text>
</comment>
<evidence type="ECO:0000256" key="2">
    <source>
        <dbReference type="ARBA" id="ARBA00022801"/>
    </source>
</evidence>
<protein>
    <submittedName>
        <fullName evidence="6">Steryl acetyl hydrolase</fullName>
    </submittedName>
</protein>
<dbReference type="EMBL" id="JELW01000003">
    <property type="protein sequence ID" value="EXV03374.1"/>
    <property type="molecule type" value="Genomic_DNA"/>
</dbReference>
<evidence type="ECO:0000256" key="4">
    <source>
        <dbReference type="SAM" id="Phobius"/>
    </source>
</evidence>
<reference evidence="6 7" key="1">
    <citation type="submission" date="2014-02" db="EMBL/GenBank/DDBJ databases">
        <title>The genome sequence of the entomopathogenic fungus Metarhizium robertsii ARSEF 2575.</title>
        <authorList>
            <person name="Giuliano Garisto Donzelli B."/>
            <person name="Roe B.A."/>
            <person name="Macmil S.L."/>
            <person name="Krasnoff S.B."/>
            <person name="Gibson D.M."/>
        </authorList>
    </citation>
    <scope>NUCLEOTIDE SEQUENCE [LARGE SCALE GENOMIC DNA]</scope>
    <source>
        <strain evidence="6 7">ARSEF 2575</strain>
    </source>
</reference>
<dbReference type="InterPro" id="IPR029058">
    <property type="entry name" value="AB_hydrolase_fold"/>
</dbReference>
<organism evidence="6 7">
    <name type="scientific">Metarhizium robertsii</name>
    <dbReference type="NCBI Taxonomy" id="568076"/>
    <lineage>
        <taxon>Eukaryota</taxon>
        <taxon>Fungi</taxon>
        <taxon>Dikarya</taxon>
        <taxon>Ascomycota</taxon>
        <taxon>Pezizomycotina</taxon>
        <taxon>Sordariomycetes</taxon>
        <taxon>Hypocreomycetidae</taxon>
        <taxon>Hypocreales</taxon>
        <taxon>Clavicipitaceae</taxon>
        <taxon>Metarhizium</taxon>
    </lineage>
</organism>
<dbReference type="PANTHER" id="PTHR48081">
    <property type="entry name" value="AB HYDROLASE SUPERFAMILY PROTEIN C4A8.06C"/>
    <property type="match status" value="1"/>
</dbReference>
<keyword evidence="4" id="KW-1133">Transmembrane helix</keyword>
<feature type="transmembrane region" description="Helical" evidence="4">
    <location>
        <begin position="12"/>
        <end position="39"/>
    </location>
</feature>
<comment type="caution">
    <text evidence="6">The sequence shown here is derived from an EMBL/GenBank/DDBJ whole genome shotgun (WGS) entry which is preliminary data.</text>
</comment>
<dbReference type="Proteomes" id="UP000030151">
    <property type="component" value="Unassembled WGS sequence"/>
</dbReference>
<dbReference type="SUPFAM" id="SSF53474">
    <property type="entry name" value="alpha/beta-Hydrolases"/>
    <property type="match status" value="1"/>
</dbReference>
<dbReference type="AlphaFoldDB" id="A0A0A1UZM9"/>
<keyword evidence="4" id="KW-0812">Transmembrane</keyword>
<dbReference type="PANTHER" id="PTHR48081:SF2">
    <property type="entry name" value="ALPHA_BETA-HYDROLASE"/>
    <property type="match status" value="1"/>
</dbReference>
<dbReference type="GO" id="GO:0016787">
    <property type="term" value="F:hydrolase activity"/>
    <property type="evidence" value="ECO:0007669"/>
    <property type="project" value="UniProtKB-KW"/>
</dbReference>
<dbReference type="OrthoDB" id="408631at2759"/>
<evidence type="ECO:0000256" key="3">
    <source>
        <dbReference type="PROSITE-ProRule" id="PRU10038"/>
    </source>
</evidence>
<dbReference type="InterPro" id="IPR050300">
    <property type="entry name" value="GDXG_lipolytic_enzyme"/>
</dbReference>
<feature type="active site" evidence="3">
    <location>
        <position position="254"/>
    </location>
</feature>
<evidence type="ECO:0000256" key="1">
    <source>
        <dbReference type="ARBA" id="ARBA00010515"/>
    </source>
</evidence>
<gene>
    <name evidence="6" type="ORF">X797_003174</name>
</gene>
<keyword evidence="4" id="KW-0472">Membrane</keyword>
<dbReference type="PROSITE" id="PS01174">
    <property type="entry name" value="LIPASE_GDXG_SER"/>
    <property type="match status" value="1"/>
</dbReference>
<name>A0A0A1UZM9_9HYPO</name>
<proteinExistence type="inferred from homology"/>